<proteinExistence type="predicted"/>
<keyword evidence="4" id="KW-1185">Reference proteome</keyword>
<protein>
    <submittedName>
        <fullName evidence="3">Uncharacterized protein</fullName>
    </submittedName>
</protein>
<feature type="coiled-coil region" evidence="1">
    <location>
        <begin position="120"/>
        <end position="154"/>
    </location>
</feature>
<dbReference type="RefSeq" id="WP_372582436.1">
    <property type="nucleotide sequence ID" value="NZ_JBGORW010000002.1"/>
</dbReference>
<feature type="transmembrane region" description="Helical" evidence="2">
    <location>
        <begin position="183"/>
        <end position="203"/>
    </location>
</feature>
<dbReference type="Proteomes" id="UP001571581">
    <property type="component" value="Unassembled WGS sequence"/>
</dbReference>
<evidence type="ECO:0000256" key="1">
    <source>
        <dbReference type="SAM" id="Coils"/>
    </source>
</evidence>
<feature type="transmembrane region" description="Helical" evidence="2">
    <location>
        <begin position="215"/>
        <end position="234"/>
    </location>
</feature>
<evidence type="ECO:0000313" key="4">
    <source>
        <dbReference type="Proteomes" id="UP001571581"/>
    </source>
</evidence>
<keyword evidence="1" id="KW-0175">Coiled coil</keyword>
<dbReference type="EMBL" id="JBGORW010000002">
    <property type="protein sequence ID" value="MFA3799065.1"/>
    <property type="molecule type" value="Genomic_DNA"/>
</dbReference>
<gene>
    <name evidence="3" type="ORF">ACEG17_02565</name>
</gene>
<evidence type="ECO:0000256" key="2">
    <source>
        <dbReference type="SAM" id="Phobius"/>
    </source>
</evidence>
<comment type="caution">
    <text evidence="3">The sequence shown here is derived from an EMBL/GenBank/DDBJ whole genome shotgun (WGS) entry which is preliminary data.</text>
</comment>
<reference evidence="3 4" key="1">
    <citation type="submission" date="2024-07" db="EMBL/GenBank/DDBJ databases">
        <authorList>
            <person name="Li X.-J."/>
            <person name="Wang X."/>
        </authorList>
    </citation>
    <scope>NUCLEOTIDE SEQUENCE [LARGE SCALE GENOMIC DNA]</scope>
    <source>
        <strain evidence="3 4">DSM 23441</strain>
    </source>
</reference>
<keyword evidence="2" id="KW-1133">Transmembrane helix</keyword>
<sequence length="235" mass="28317">MEENLEKKLENLLNEIQKFSDKVRFEYDLGTMKILVCETEKEFWEKYYEFHNENGNYAKFLEYKEKFKDMNNELSNENKNIQINETIEKIYNTFDYITYILNIYEKQLRENEIDYGLKKIKKYKNIFQNQRAQIEYLKKNYKKISDEQKEYDRKILEIMGVFLTIFSVIGFGVSSITKENANISTVFMIYGVILMTMSSLFYLINFDKNFKEKLLKISVPLMIGILLIIFGKYIL</sequence>
<evidence type="ECO:0000313" key="3">
    <source>
        <dbReference type="EMBL" id="MFA3799065.1"/>
    </source>
</evidence>
<accession>A0ABV4S3Y3</accession>
<keyword evidence="2" id="KW-0472">Membrane</keyword>
<keyword evidence="2" id="KW-0812">Transmembrane</keyword>
<feature type="transmembrane region" description="Helical" evidence="2">
    <location>
        <begin position="155"/>
        <end position="177"/>
    </location>
</feature>
<organism evidence="3 4">
    <name type="scientific">Leptotrichia hongkongensis</name>
    <dbReference type="NCBI Taxonomy" id="554406"/>
    <lineage>
        <taxon>Bacteria</taxon>
        <taxon>Fusobacteriati</taxon>
        <taxon>Fusobacteriota</taxon>
        <taxon>Fusobacteriia</taxon>
        <taxon>Fusobacteriales</taxon>
        <taxon>Leptotrichiaceae</taxon>
        <taxon>Leptotrichia</taxon>
    </lineage>
</organism>
<name>A0ABV4S3Y3_9FUSO</name>